<evidence type="ECO:0000259" key="8">
    <source>
        <dbReference type="Pfam" id="PF05193"/>
    </source>
</evidence>
<evidence type="ECO:0000313" key="10">
    <source>
        <dbReference type="Proteomes" id="UP000051445"/>
    </source>
</evidence>
<dbReference type="SUPFAM" id="SSF63411">
    <property type="entry name" value="LuxS/MPP-like metallohydrolase"/>
    <property type="match status" value="2"/>
</dbReference>
<dbReference type="Gene3D" id="3.30.830.10">
    <property type="entry name" value="Metalloenzyme, LuxS/M16 peptidase-like"/>
    <property type="match status" value="2"/>
</dbReference>
<keyword evidence="5" id="KW-0862">Zinc</keyword>
<dbReference type="InterPro" id="IPR011249">
    <property type="entry name" value="Metalloenz_LuxS/M16"/>
</dbReference>
<dbReference type="STRING" id="1423746.FD27_GL001598"/>
<dbReference type="Proteomes" id="UP000051445">
    <property type="component" value="Unassembled WGS sequence"/>
</dbReference>
<dbReference type="InterPro" id="IPR007863">
    <property type="entry name" value="Peptidase_M16_C"/>
</dbReference>
<protein>
    <submittedName>
        <fullName evidence="9">M16C subfamily protease</fullName>
    </submittedName>
</protein>
<organism evidence="9 10">
    <name type="scientific">Limosilactobacillus frumenti DSM 13145</name>
    <dbReference type="NCBI Taxonomy" id="1423746"/>
    <lineage>
        <taxon>Bacteria</taxon>
        <taxon>Bacillati</taxon>
        <taxon>Bacillota</taxon>
        <taxon>Bacilli</taxon>
        <taxon>Lactobacillales</taxon>
        <taxon>Lactobacillaceae</taxon>
        <taxon>Limosilactobacillus</taxon>
    </lineage>
</organism>
<gene>
    <name evidence="9" type="ORF">FD27_GL001598</name>
</gene>
<evidence type="ECO:0000256" key="1">
    <source>
        <dbReference type="ARBA" id="ARBA00007261"/>
    </source>
</evidence>
<dbReference type="PANTHER" id="PTHR43690:SF18">
    <property type="entry name" value="INSULIN-DEGRADING ENZYME-RELATED"/>
    <property type="match status" value="1"/>
</dbReference>
<dbReference type="OrthoDB" id="9811314at2"/>
<dbReference type="Pfam" id="PF05193">
    <property type="entry name" value="Peptidase_M16_C"/>
    <property type="match status" value="1"/>
</dbReference>
<evidence type="ECO:0000256" key="6">
    <source>
        <dbReference type="ARBA" id="ARBA00023049"/>
    </source>
</evidence>
<reference evidence="9 10" key="1">
    <citation type="journal article" date="2015" name="Genome Announc.">
        <title>Expanding the biotechnology potential of lactobacilli through comparative genomics of 213 strains and associated genera.</title>
        <authorList>
            <person name="Sun Z."/>
            <person name="Harris H.M."/>
            <person name="McCann A."/>
            <person name="Guo C."/>
            <person name="Argimon S."/>
            <person name="Zhang W."/>
            <person name="Yang X."/>
            <person name="Jeffery I.B."/>
            <person name="Cooney J.C."/>
            <person name="Kagawa T.F."/>
            <person name="Liu W."/>
            <person name="Song Y."/>
            <person name="Salvetti E."/>
            <person name="Wrobel A."/>
            <person name="Rasinkangas P."/>
            <person name="Parkhill J."/>
            <person name="Rea M.C."/>
            <person name="O'Sullivan O."/>
            <person name="Ritari J."/>
            <person name="Douillard F.P."/>
            <person name="Paul Ross R."/>
            <person name="Yang R."/>
            <person name="Briner A.E."/>
            <person name="Felis G.E."/>
            <person name="de Vos W.M."/>
            <person name="Barrangou R."/>
            <person name="Klaenhammer T.R."/>
            <person name="Caufield P.W."/>
            <person name="Cui Y."/>
            <person name="Zhang H."/>
            <person name="O'Toole P.W."/>
        </authorList>
    </citation>
    <scope>NUCLEOTIDE SEQUENCE [LARGE SCALE GENOMIC DNA]</scope>
    <source>
        <strain evidence="9 10">DSM 13145</strain>
    </source>
</reference>
<proteinExistence type="inferred from homology"/>
<evidence type="ECO:0000256" key="2">
    <source>
        <dbReference type="ARBA" id="ARBA00022670"/>
    </source>
</evidence>
<feature type="domain" description="Peptidase M16 C-terminal" evidence="8">
    <location>
        <begin position="182"/>
        <end position="351"/>
    </location>
</feature>
<evidence type="ECO:0000256" key="4">
    <source>
        <dbReference type="ARBA" id="ARBA00022801"/>
    </source>
</evidence>
<sequence>MDKKVYSEFEQPVYQAQLANGLAVHMIPMRNFHKTYAMFTTNFGSIDNQFIPYGGKDYIRVPDGVAHFLEHKMFEKEDHDAFDLFGQLGADSNAFTSFTQTSYLFSTTSHLHENLDVLLDFVQDPYFTAQTVAKEQGIIGQEIQMYDDDAGWRLYLGMLGNLYPHDPMHIDIAGTVDSISQITADILMKTYRTFYQPSNMNLVITGKMDPQETLNWVTINQQRRQFDSAQKPERKNDLYDPSGHDVIPFRSLTMDVARPKVMVGIRGLPVSYTGRELLHYKLAIDLLLDVLFDDTSDNYLRLYNTEVLDDSFSYNLEMQRDFYFAYFSSDTEQMERFADEVIAILESADQQIEAVRTRFVGIKNAEIGRLIGLLDSPEAQANHFGGQLFDNATLMDEITELRTISIEDLYQVAHQFIKSEGISVFQIVPEHR</sequence>
<dbReference type="GO" id="GO:0046872">
    <property type="term" value="F:metal ion binding"/>
    <property type="evidence" value="ECO:0007669"/>
    <property type="project" value="UniProtKB-KW"/>
</dbReference>
<dbReference type="PANTHER" id="PTHR43690">
    <property type="entry name" value="NARDILYSIN"/>
    <property type="match status" value="1"/>
</dbReference>
<dbReference type="Pfam" id="PF00675">
    <property type="entry name" value="Peptidase_M16"/>
    <property type="match status" value="1"/>
</dbReference>
<dbReference type="AlphaFoldDB" id="A0A0R1PJ01"/>
<comment type="caution">
    <text evidence="9">The sequence shown here is derived from an EMBL/GenBank/DDBJ whole genome shotgun (WGS) entry which is preliminary data.</text>
</comment>
<keyword evidence="10" id="KW-1185">Reference proteome</keyword>
<keyword evidence="6" id="KW-0482">Metalloprotease</keyword>
<keyword evidence="2 9" id="KW-0645">Protease</keyword>
<evidence type="ECO:0000313" key="9">
    <source>
        <dbReference type="EMBL" id="KRL28600.1"/>
    </source>
</evidence>
<comment type="similarity">
    <text evidence="1">Belongs to the peptidase M16 family.</text>
</comment>
<dbReference type="NCBIfam" id="NF047421">
    <property type="entry name" value="YfmH_fam"/>
    <property type="match status" value="1"/>
</dbReference>
<dbReference type="PATRIC" id="fig|1423746.3.peg.1628"/>
<dbReference type="GO" id="GO:0008237">
    <property type="term" value="F:metallopeptidase activity"/>
    <property type="evidence" value="ECO:0007669"/>
    <property type="project" value="UniProtKB-KW"/>
</dbReference>
<keyword evidence="3" id="KW-0479">Metal-binding</keyword>
<evidence type="ECO:0000259" key="7">
    <source>
        <dbReference type="Pfam" id="PF00675"/>
    </source>
</evidence>
<feature type="domain" description="Peptidase M16 N-terminal" evidence="7">
    <location>
        <begin position="63"/>
        <end position="150"/>
    </location>
</feature>
<dbReference type="InterPro" id="IPR050626">
    <property type="entry name" value="Peptidase_M16"/>
</dbReference>
<name>A0A0R1PJ01_9LACO</name>
<evidence type="ECO:0000256" key="3">
    <source>
        <dbReference type="ARBA" id="ARBA00022723"/>
    </source>
</evidence>
<keyword evidence="4" id="KW-0378">Hydrolase</keyword>
<dbReference type="InterPro" id="IPR011765">
    <property type="entry name" value="Pept_M16_N"/>
</dbReference>
<accession>A0A0R1PJ01</accession>
<dbReference type="EMBL" id="AZER01000004">
    <property type="protein sequence ID" value="KRL28600.1"/>
    <property type="molecule type" value="Genomic_DNA"/>
</dbReference>
<dbReference type="RefSeq" id="WP_057747976.1">
    <property type="nucleotide sequence ID" value="NZ_AZER01000004.1"/>
</dbReference>
<dbReference type="GO" id="GO:0006508">
    <property type="term" value="P:proteolysis"/>
    <property type="evidence" value="ECO:0007669"/>
    <property type="project" value="UniProtKB-KW"/>
</dbReference>
<evidence type="ECO:0000256" key="5">
    <source>
        <dbReference type="ARBA" id="ARBA00022833"/>
    </source>
</evidence>